<dbReference type="Gene3D" id="3.40.190.80">
    <property type="match status" value="1"/>
</dbReference>
<feature type="binding site" evidence="2">
    <location>
        <position position="66"/>
    </location>
    <ligand>
        <name>Mg(2+)</name>
        <dbReference type="ChEBI" id="CHEBI:18420"/>
        <label>1</label>
        <note>catalytic</note>
    </ligand>
</feature>
<organism evidence="3 4">
    <name type="scientific">Pseudomonas hunanensis</name>
    <dbReference type="NCBI Taxonomy" id="1247546"/>
    <lineage>
        <taxon>Bacteria</taxon>
        <taxon>Pseudomonadati</taxon>
        <taxon>Pseudomonadota</taxon>
        <taxon>Gammaproteobacteria</taxon>
        <taxon>Pseudomonadales</taxon>
        <taxon>Pseudomonadaceae</taxon>
        <taxon>Pseudomonas</taxon>
    </lineage>
</organism>
<dbReference type="Proteomes" id="UP000704738">
    <property type="component" value="Unassembled WGS sequence"/>
</dbReference>
<sequence>MKNLDVQQILPCVITAAEQVGQLLAQEYARPGGRRGCGDKADIDVEIEEVLRAELLKLLPCDWWGEETGHLLTGNSLCWVVDPNDGTSDFLRGFAGSAVSVGLLQDNVPVLGVVHAPVTAKGESDCIAWAAGMDHLLRNGTQIRVDLSQEDLTDGSVVMVSTAANGKPQINQELCAPGDFYPMPSIAYRLARVAAGDGVCGVSLYPVSAHDVVAGHALLIGSNGVLVDERGNPIRYRTEAEMLRVSNRCFGGAPHVCADLVSRDWDRVFAKDADQ</sequence>
<comment type="cofactor">
    <cofactor evidence="2">
        <name>Mg(2+)</name>
        <dbReference type="ChEBI" id="CHEBI:18420"/>
    </cofactor>
</comment>
<gene>
    <name evidence="3" type="ORF">DM819_07150</name>
</gene>
<reference evidence="3 4" key="1">
    <citation type="submission" date="2018-06" db="EMBL/GenBank/DDBJ databases">
        <title>Bacteria isolated from soil of Wuhan.</title>
        <authorList>
            <person name="Xiang W."/>
            <person name="Huang C."/>
        </authorList>
    </citation>
    <scope>NUCLEOTIDE SEQUENCE [LARGE SCALE GENOMIC DNA]</scope>
    <source>
        <strain evidence="4">xwS4</strain>
    </source>
</reference>
<comment type="similarity">
    <text evidence="1">Belongs to the inositol monophosphatase superfamily.</text>
</comment>
<accession>A0ABD6MXH4</accession>
<dbReference type="EMBL" id="QJRE01000096">
    <property type="protein sequence ID" value="NWL45653.1"/>
    <property type="molecule type" value="Genomic_DNA"/>
</dbReference>
<evidence type="ECO:0000256" key="2">
    <source>
        <dbReference type="PIRSR" id="PIRSR600760-2"/>
    </source>
</evidence>
<name>A0ABD6MXH4_9PSED</name>
<dbReference type="RefSeq" id="WP_179052683.1">
    <property type="nucleotide sequence ID" value="NZ_QJRE01000096.1"/>
</dbReference>
<keyword evidence="2" id="KW-0460">Magnesium</keyword>
<dbReference type="Pfam" id="PF00459">
    <property type="entry name" value="Inositol_P"/>
    <property type="match status" value="1"/>
</dbReference>
<dbReference type="SUPFAM" id="SSF56655">
    <property type="entry name" value="Carbohydrate phosphatase"/>
    <property type="match status" value="1"/>
</dbReference>
<dbReference type="InterPro" id="IPR000760">
    <property type="entry name" value="Inositol_monophosphatase-like"/>
</dbReference>
<dbReference type="PANTHER" id="PTHR20854">
    <property type="entry name" value="INOSITOL MONOPHOSPHATASE"/>
    <property type="match status" value="1"/>
</dbReference>
<feature type="binding site" evidence="2">
    <location>
        <position position="211"/>
    </location>
    <ligand>
        <name>Mg(2+)</name>
        <dbReference type="ChEBI" id="CHEBI:18420"/>
        <label>1</label>
        <note>catalytic</note>
    </ligand>
</feature>
<feature type="binding site" evidence="2">
    <location>
        <position position="82"/>
    </location>
    <ligand>
        <name>Mg(2+)</name>
        <dbReference type="ChEBI" id="CHEBI:18420"/>
        <label>1</label>
        <note>catalytic</note>
    </ligand>
</feature>
<feature type="binding site" evidence="2">
    <location>
        <position position="85"/>
    </location>
    <ligand>
        <name>Mg(2+)</name>
        <dbReference type="ChEBI" id="CHEBI:18420"/>
        <label>1</label>
        <note>catalytic</note>
    </ligand>
</feature>
<dbReference type="AlphaFoldDB" id="A0ABD6MXH4"/>
<evidence type="ECO:0000313" key="4">
    <source>
        <dbReference type="Proteomes" id="UP000704738"/>
    </source>
</evidence>
<keyword evidence="2" id="KW-0479">Metal-binding</keyword>
<dbReference type="PRINTS" id="PR00377">
    <property type="entry name" value="IMPHPHTASES"/>
</dbReference>
<dbReference type="Gene3D" id="3.30.540.10">
    <property type="entry name" value="Fructose-1,6-Bisphosphatase, subunit A, domain 1"/>
    <property type="match status" value="1"/>
</dbReference>
<proteinExistence type="inferred from homology"/>
<evidence type="ECO:0000313" key="3">
    <source>
        <dbReference type="EMBL" id="NWL45653.1"/>
    </source>
</evidence>
<evidence type="ECO:0000256" key="1">
    <source>
        <dbReference type="ARBA" id="ARBA00009759"/>
    </source>
</evidence>
<dbReference type="PANTHER" id="PTHR20854:SF4">
    <property type="entry name" value="INOSITOL-1-MONOPHOSPHATASE-RELATED"/>
    <property type="match status" value="1"/>
</dbReference>
<comment type="caution">
    <text evidence="3">The sequence shown here is derived from an EMBL/GenBank/DDBJ whole genome shotgun (WGS) entry which is preliminary data.</text>
</comment>
<protein>
    <submittedName>
        <fullName evidence="3">Inositol monophosphatase</fullName>
    </submittedName>
</protein>